<proteinExistence type="inferred from homology"/>
<dbReference type="PANTHER" id="PTHR33383:SF1">
    <property type="entry name" value="MEMBRANE PROTEIN INSERTION EFFICIENCY FACTOR-RELATED"/>
    <property type="match status" value="1"/>
</dbReference>
<dbReference type="Pfam" id="PF01809">
    <property type="entry name" value="YidD"/>
    <property type="match status" value="1"/>
</dbReference>
<name>A0A0R2CYD0_9LACO</name>
<accession>A0A0R2CYD0</accession>
<evidence type="ECO:0000256" key="1">
    <source>
        <dbReference type="HAMAP-Rule" id="MF_00386"/>
    </source>
</evidence>
<sequence length="89" mass="10097">MQPILIKLISWYQTAISKRTPARCRYFPTCSNYALTAIKRFGALQGSLMASARVLRCNPFVHGGFDPVPITFSLCSEKTRQKRKKMKGN</sequence>
<comment type="function">
    <text evidence="1">Could be involved in insertion of integral membrane proteins into the membrane.</text>
</comment>
<dbReference type="PANTHER" id="PTHR33383">
    <property type="entry name" value="MEMBRANE PROTEIN INSERTION EFFICIENCY FACTOR-RELATED"/>
    <property type="match status" value="1"/>
</dbReference>
<gene>
    <name evidence="2" type="ORF">FC87_GL000063</name>
</gene>
<dbReference type="RefSeq" id="WP_009166525.1">
    <property type="nucleotide sequence ID" value="NZ_AYZI01000001.1"/>
</dbReference>
<keyword evidence="1" id="KW-0472">Membrane</keyword>
<reference evidence="2 3" key="1">
    <citation type="journal article" date="2015" name="Genome Announc.">
        <title>Expanding the biotechnology potential of lactobacilli through comparative genomics of 213 strains and associated genera.</title>
        <authorList>
            <person name="Sun Z."/>
            <person name="Harris H.M."/>
            <person name="McCann A."/>
            <person name="Guo C."/>
            <person name="Argimon S."/>
            <person name="Zhang W."/>
            <person name="Yang X."/>
            <person name="Jeffery I.B."/>
            <person name="Cooney J.C."/>
            <person name="Kagawa T.F."/>
            <person name="Liu W."/>
            <person name="Song Y."/>
            <person name="Salvetti E."/>
            <person name="Wrobel A."/>
            <person name="Rasinkangas P."/>
            <person name="Parkhill J."/>
            <person name="Rea M.C."/>
            <person name="O'Sullivan O."/>
            <person name="Ritari J."/>
            <person name="Douillard F.P."/>
            <person name="Paul Ross R."/>
            <person name="Yang R."/>
            <person name="Briner A.E."/>
            <person name="Felis G.E."/>
            <person name="de Vos W.M."/>
            <person name="Barrangou R."/>
            <person name="Klaenhammer T.R."/>
            <person name="Caufield P.W."/>
            <person name="Cui Y."/>
            <person name="Zhang H."/>
            <person name="O'Toole P.W."/>
        </authorList>
    </citation>
    <scope>NUCLEOTIDE SEQUENCE [LARGE SCALE GENOMIC DNA]</scope>
    <source>
        <strain evidence="2 3">DSM 22689</strain>
    </source>
</reference>
<dbReference type="PATRIC" id="fig|1423745.4.peg.67"/>
<comment type="subcellular location">
    <subcellularLocation>
        <location evidence="1">Cell membrane</location>
        <topology evidence="1">Peripheral membrane protein</topology>
        <orientation evidence="1">Cytoplasmic side</orientation>
    </subcellularLocation>
</comment>
<comment type="caution">
    <text evidence="2">The sequence shown here is derived from an EMBL/GenBank/DDBJ whole genome shotgun (WGS) entry which is preliminary data.</text>
</comment>
<dbReference type="GO" id="GO:0005886">
    <property type="term" value="C:plasma membrane"/>
    <property type="evidence" value="ECO:0007669"/>
    <property type="project" value="UniProtKB-SubCell"/>
</dbReference>
<evidence type="ECO:0000313" key="3">
    <source>
        <dbReference type="Proteomes" id="UP000051586"/>
    </source>
</evidence>
<evidence type="ECO:0000313" key="2">
    <source>
        <dbReference type="EMBL" id="KRM92451.1"/>
    </source>
</evidence>
<dbReference type="HAMAP" id="MF_00386">
    <property type="entry name" value="UPF0161_YidD"/>
    <property type="match status" value="1"/>
</dbReference>
<dbReference type="NCBIfam" id="TIGR00278">
    <property type="entry name" value="membrane protein insertion efficiency factor YidD"/>
    <property type="match status" value="1"/>
</dbReference>
<dbReference type="AlphaFoldDB" id="A0A0R2CYD0"/>
<protein>
    <recommendedName>
        <fullName evidence="1">Putative membrane protein insertion efficiency factor</fullName>
    </recommendedName>
</protein>
<comment type="similarity">
    <text evidence="1">Belongs to the UPF0161 family.</text>
</comment>
<keyword evidence="1" id="KW-1003">Cell membrane</keyword>
<dbReference type="EMBL" id="AYZI01000001">
    <property type="protein sequence ID" value="KRM92451.1"/>
    <property type="molecule type" value="Genomic_DNA"/>
</dbReference>
<dbReference type="Proteomes" id="UP000051586">
    <property type="component" value="Unassembled WGS sequence"/>
</dbReference>
<dbReference type="InterPro" id="IPR002696">
    <property type="entry name" value="Membr_insert_effic_factor_YidD"/>
</dbReference>
<dbReference type="SMART" id="SM01234">
    <property type="entry name" value="Haemolytic"/>
    <property type="match status" value="1"/>
</dbReference>
<organism evidence="2 3">
    <name type="scientific">Fructilactobacillus florum DSM 22689 = JCM 16035</name>
    <dbReference type="NCBI Taxonomy" id="1423745"/>
    <lineage>
        <taxon>Bacteria</taxon>
        <taxon>Bacillati</taxon>
        <taxon>Bacillota</taxon>
        <taxon>Bacilli</taxon>
        <taxon>Lactobacillales</taxon>
        <taxon>Lactobacillaceae</taxon>
        <taxon>Fructilactobacillus</taxon>
    </lineage>
</organism>